<keyword evidence="5" id="KW-1185">Reference proteome</keyword>
<dbReference type="GO" id="GO:0061630">
    <property type="term" value="F:ubiquitin protein ligase activity"/>
    <property type="evidence" value="ECO:0007669"/>
    <property type="project" value="UniProtKB-EC"/>
</dbReference>
<evidence type="ECO:0000313" key="4">
    <source>
        <dbReference type="EMBL" id="KAK3271377.1"/>
    </source>
</evidence>
<comment type="caution">
    <text evidence="4">The sequence shown here is derived from an EMBL/GenBank/DDBJ whole genome shotgun (WGS) entry which is preliminary data.</text>
</comment>
<dbReference type="PANTHER" id="PTHR45700">
    <property type="entry name" value="UBIQUITIN-PROTEIN LIGASE E3C"/>
    <property type="match status" value="1"/>
</dbReference>
<reference evidence="4 5" key="1">
    <citation type="journal article" date="2015" name="Genome Biol. Evol.">
        <title>Comparative Genomics of a Bacterivorous Green Alga Reveals Evolutionary Causalities and Consequences of Phago-Mixotrophic Mode of Nutrition.</title>
        <authorList>
            <person name="Burns J.A."/>
            <person name="Paasch A."/>
            <person name="Narechania A."/>
            <person name="Kim E."/>
        </authorList>
    </citation>
    <scope>NUCLEOTIDE SEQUENCE [LARGE SCALE GENOMIC DNA]</scope>
    <source>
        <strain evidence="4 5">PLY_AMNH</strain>
    </source>
</reference>
<dbReference type="PANTHER" id="PTHR45700:SF2">
    <property type="entry name" value="UBIQUITIN-PROTEIN LIGASE E3C"/>
    <property type="match status" value="1"/>
</dbReference>
<organism evidence="4 5">
    <name type="scientific">Cymbomonas tetramitiformis</name>
    <dbReference type="NCBI Taxonomy" id="36881"/>
    <lineage>
        <taxon>Eukaryota</taxon>
        <taxon>Viridiplantae</taxon>
        <taxon>Chlorophyta</taxon>
        <taxon>Pyramimonadophyceae</taxon>
        <taxon>Pyramimonadales</taxon>
        <taxon>Pyramimonadaceae</taxon>
        <taxon>Cymbomonas</taxon>
    </lineage>
</organism>
<dbReference type="GO" id="GO:0006511">
    <property type="term" value="P:ubiquitin-dependent protein catabolic process"/>
    <property type="evidence" value="ECO:0007669"/>
    <property type="project" value="TreeGrafter"/>
</dbReference>
<accession>A0AAE0G4L0</accession>
<gene>
    <name evidence="4" type="ORF">CYMTET_20266</name>
</gene>
<keyword evidence="3" id="KW-0808">Transferase</keyword>
<dbReference type="GO" id="GO:0000209">
    <property type="term" value="P:protein polyubiquitination"/>
    <property type="evidence" value="ECO:0007669"/>
    <property type="project" value="InterPro"/>
</dbReference>
<dbReference type="PROSITE" id="PS50096">
    <property type="entry name" value="IQ"/>
    <property type="match status" value="1"/>
</dbReference>
<dbReference type="EC" id="2.3.2.26" evidence="2"/>
<evidence type="ECO:0000256" key="3">
    <source>
        <dbReference type="ARBA" id="ARBA00022679"/>
    </source>
</evidence>
<dbReference type="CDD" id="cd23767">
    <property type="entry name" value="IQCD"/>
    <property type="match status" value="1"/>
</dbReference>
<comment type="catalytic activity">
    <reaction evidence="1">
        <text>S-ubiquitinyl-[E2 ubiquitin-conjugating enzyme]-L-cysteine + [acceptor protein]-L-lysine = [E2 ubiquitin-conjugating enzyme]-L-cysteine + N(6)-ubiquitinyl-[acceptor protein]-L-lysine.</text>
        <dbReference type="EC" id="2.3.2.26"/>
    </reaction>
</comment>
<proteinExistence type="predicted"/>
<sequence>MGFEASRKVKGGEDKAKLLEKVSAERAARENERQKSRAAQRIQRAFRGHITRHQVRISIREQWDAEFGADVAKGVQLTARVLYERLLPQTLFLVLPSSSVGKTALTVQLWEDHVVRLRGVAGLMLGSIGSTDRLLNYTALAMEGSEERQAAWQTQCLRLIRLCSCVLASSARATSSAPDQLLVTGFARLTARLLEGAQWKCFPAGDSGATAAARRLMHGLVQCPAAMRNLNRFMSSKPAAPSCAAPCAAGAAPKASAKSIVDLVQQVLCIVIDGLASLLQDPSSEVAAAALVLHTFTIPGLTKELPKHVVAHLQSRDVLGKCLKCVVDSDGSLARLHSIVDPSAEALPQSAGAEGALRALLEAVTDLTTGPVLQEQSVCRRYISALHLLVPGLLQDQTADDAQLDFLLGREHLEAILRGVQDDEVLLGEMLLLYRKLMCGGGRAKEGSMALRNTLAFHPALLGRWWGWVARGLRVPAEVPDQVADHAGDACWDMVTLRSGVYELPEGIAGVLALFCKARPCRTPTRAFHLRSLLPAAASEHLQRGSRRCLPCDSALLEGVVQIFHYAWTGSWLRPLTAVTVFPRGSTDGQVAASSL</sequence>
<name>A0AAE0G4L0_9CHLO</name>
<evidence type="ECO:0000256" key="1">
    <source>
        <dbReference type="ARBA" id="ARBA00000885"/>
    </source>
</evidence>
<evidence type="ECO:0000256" key="2">
    <source>
        <dbReference type="ARBA" id="ARBA00012485"/>
    </source>
</evidence>
<evidence type="ECO:0000313" key="5">
    <source>
        <dbReference type="Proteomes" id="UP001190700"/>
    </source>
</evidence>
<dbReference type="AlphaFoldDB" id="A0AAE0G4L0"/>
<dbReference type="EMBL" id="LGRX02009800">
    <property type="protein sequence ID" value="KAK3271377.1"/>
    <property type="molecule type" value="Genomic_DNA"/>
</dbReference>
<protein>
    <recommendedName>
        <fullName evidence="2">HECT-type E3 ubiquitin transferase</fullName>
        <ecNumber evidence="2">2.3.2.26</ecNumber>
    </recommendedName>
</protein>
<dbReference type="Proteomes" id="UP001190700">
    <property type="component" value="Unassembled WGS sequence"/>
</dbReference>
<dbReference type="InterPro" id="IPR044611">
    <property type="entry name" value="E3A/B/C-like"/>
</dbReference>